<feature type="region of interest" description="Disordered" evidence="1">
    <location>
        <begin position="1"/>
        <end position="22"/>
    </location>
</feature>
<dbReference type="EMBL" id="JAEFCI010002891">
    <property type="protein sequence ID" value="KAG5461937.1"/>
    <property type="molecule type" value="Genomic_DNA"/>
</dbReference>
<sequence>MAQALNTRRLTKELRDLHENPPERVTVAEAEDLKTYVDGRGWGRKESLELEIAASSSRPHVWNGLKAARIP</sequence>
<evidence type="ECO:0000256" key="1">
    <source>
        <dbReference type="SAM" id="MobiDB-lite"/>
    </source>
</evidence>
<comment type="caution">
    <text evidence="2">The sequence shown here is derived from an EMBL/GenBank/DDBJ whole genome shotgun (WGS) entry which is preliminary data.</text>
</comment>
<organism evidence="2 3">
    <name type="scientific">Olpidium bornovanus</name>
    <dbReference type="NCBI Taxonomy" id="278681"/>
    <lineage>
        <taxon>Eukaryota</taxon>
        <taxon>Fungi</taxon>
        <taxon>Fungi incertae sedis</taxon>
        <taxon>Olpidiomycota</taxon>
        <taxon>Olpidiomycotina</taxon>
        <taxon>Olpidiomycetes</taxon>
        <taxon>Olpidiales</taxon>
        <taxon>Olpidiaceae</taxon>
        <taxon>Olpidium</taxon>
    </lineage>
</organism>
<keyword evidence="3" id="KW-1185">Reference proteome</keyword>
<evidence type="ECO:0000313" key="2">
    <source>
        <dbReference type="EMBL" id="KAG5461937.1"/>
    </source>
</evidence>
<protein>
    <submittedName>
        <fullName evidence="2">Uncharacterized protein</fullName>
    </submittedName>
</protein>
<dbReference type="OrthoDB" id="406833at2759"/>
<reference evidence="2 3" key="1">
    <citation type="journal article" name="Sci. Rep.">
        <title>Genome-scale phylogenetic analyses confirm Olpidium as the closest living zoosporic fungus to the non-flagellated, terrestrial fungi.</title>
        <authorList>
            <person name="Chang Y."/>
            <person name="Rochon D."/>
            <person name="Sekimoto S."/>
            <person name="Wang Y."/>
            <person name="Chovatia M."/>
            <person name="Sandor L."/>
            <person name="Salamov A."/>
            <person name="Grigoriev I.V."/>
            <person name="Stajich J.E."/>
            <person name="Spatafora J.W."/>
        </authorList>
    </citation>
    <scope>NUCLEOTIDE SEQUENCE [LARGE SCALE GENOMIC DNA]</scope>
    <source>
        <strain evidence="2">S191</strain>
    </source>
</reference>
<accession>A0A8H7ZYY0</accession>
<proteinExistence type="predicted"/>
<gene>
    <name evidence="2" type="ORF">BJ554DRAFT_5796</name>
</gene>
<name>A0A8H7ZYY0_9FUNG</name>
<evidence type="ECO:0000313" key="3">
    <source>
        <dbReference type="Proteomes" id="UP000673691"/>
    </source>
</evidence>
<feature type="compositionally biased region" description="Basic and acidic residues" evidence="1">
    <location>
        <begin position="10"/>
        <end position="22"/>
    </location>
</feature>
<dbReference type="AlphaFoldDB" id="A0A8H7ZYY0"/>
<dbReference type="Proteomes" id="UP000673691">
    <property type="component" value="Unassembled WGS sequence"/>
</dbReference>